<dbReference type="InterPro" id="IPR036188">
    <property type="entry name" value="FAD/NAD-bd_sf"/>
</dbReference>
<dbReference type="GO" id="GO:0071949">
    <property type="term" value="F:FAD binding"/>
    <property type="evidence" value="ECO:0007669"/>
    <property type="project" value="InterPro"/>
</dbReference>
<dbReference type="GO" id="GO:0044550">
    <property type="term" value="P:secondary metabolite biosynthetic process"/>
    <property type="evidence" value="ECO:0007669"/>
    <property type="project" value="TreeGrafter"/>
</dbReference>
<evidence type="ECO:0000256" key="4">
    <source>
        <dbReference type="ARBA" id="ARBA00023002"/>
    </source>
</evidence>
<proteinExistence type="inferred from homology"/>
<protein>
    <submittedName>
        <fullName evidence="7">FAD/NAD(P)-binding domain-containing protein</fullName>
    </submittedName>
</protein>
<evidence type="ECO:0000313" key="7">
    <source>
        <dbReference type="EMBL" id="KAK4118001.1"/>
    </source>
</evidence>
<evidence type="ECO:0000256" key="2">
    <source>
        <dbReference type="ARBA" id="ARBA00022630"/>
    </source>
</evidence>
<feature type="signal peptide" evidence="5">
    <location>
        <begin position="1"/>
        <end position="34"/>
    </location>
</feature>
<accession>A0AAN6TPL6</accession>
<dbReference type="AlphaFoldDB" id="A0AAN6TPL6"/>
<organism evidence="7 8">
    <name type="scientific">Parathielavia appendiculata</name>
    <dbReference type="NCBI Taxonomy" id="2587402"/>
    <lineage>
        <taxon>Eukaryota</taxon>
        <taxon>Fungi</taxon>
        <taxon>Dikarya</taxon>
        <taxon>Ascomycota</taxon>
        <taxon>Pezizomycotina</taxon>
        <taxon>Sordariomycetes</taxon>
        <taxon>Sordariomycetidae</taxon>
        <taxon>Sordariales</taxon>
        <taxon>Chaetomiaceae</taxon>
        <taxon>Parathielavia</taxon>
    </lineage>
</organism>
<dbReference type="RefSeq" id="XP_062641774.1">
    <property type="nucleotide sequence ID" value="XM_062795015.1"/>
</dbReference>
<keyword evidence="3" id="KW-0274">FAD</keyword>
<keyword evidence="4" id="KW-0560">Oxidoreductase</keyword>
<dbReference type="Pfam" id="PF01494">
    <property type="entry name" value="FAD_binding_3"/>
    <property type="match status" value="1"/>
</dbReference>
<dbReference type="Gene3D" id="3.50.50.60">
    <property type="entry name" value="FAD/NAD(P)-binding domain"/>
    <property type="match status" value="1"/>
</dbReference>
<evidence type="ECO:0000256" key="1">
    <source>
        <dbReference type="ARBA" id="ARBA00007992"/>
    </source>
</evidence>
<keyword evidence="5" id="KW-0732">Signal</keyword>
<dbReference type="EMBL" id="MU853294">
    <property type="protein sequence ID" value="KAK4118001.1"/>
    <property type="molecule type" value="Genomic_DNA"/>
</dbReference>
<dbReference type="Proteomes" id="UP001302602">
    <property type="component" value="Unassembled WGS sequence"/>
</dbReference>
<reference evidence="7" key="2">
    <citation type="submission" date="2023-05" db="EMBL/GenBank/DDBJ databases">
        <authorList>
            <consortium name="Lawrence Berkeley National Laboratory"/>
            <person name="Steindorff A."/>
            <person name="Hensen N."/>
            <person name="Bonometti L."/>
            <person name="Westerberg I."/>
            <person name="Brannstrom I.O."/>
            <person name="Guillou S."/>
            <person name="Cros-Aarteil S."/>
            <person name="Calhoun S."/>
            <person name="Haridas S."/>
            <person name="Kuo A."/>
            <person name="Mondo S."/>
            <person name="Pangilinan J."/>
            <person name="Riley R."/>
            <person name="Labutti K."/>
            <person name="Andreopoulos B."/>
            <person name="Lipzen A."/>
            <person name="Chen C."/>
            <person name="Yanf M."/>
            <person name="Daum C."/>
            <person name="Ng V."/>
            <person name="Clum A."/>
            <person name="Ohm R."/>
            <person name="Martin F."/>
            <person name="Silar P."/>
            <person name="Natvig D."/>
            <person name="Lalanne C."/>
            <person name="Gautier V."/>
            <person name="Ament-Velasquez S.L."/>
            <person name="Kruys A."/>
            <person name="Hutchinson M.I."/>
            <person name="Powell A.J."/>
            <person name="Barry K."/>
            <person name="Miller A.N."/>
            <person name="Grigoriev I.V."/>
            <person name="Debuchy R."/>
            <person name="Gladieux P."/>
            <person name="Thoren M.H."/>
            <person name="Johannesson H."/>
        </authorList>
    </citation>
    <scope>NUCLEOTIDE SEQUENCE</scope>
    <source>
        <strain evidence="7">CBS 731.68</strain>
    </source>
</reference>
<evidence type="ECO:0000259" key="6">
    <source>
        <dbReference type="Pfam" id="PF01494"/>
    </source>
</evidence>
<evidence type="ECO:0000313" key="8">
    <source>
        <dbReference type="Proteomes" id="UP001302602"/>
    </source>
</evidence>
<feature type="domain" description="FAD-binding" evidence="6">
    <location>
        <begin position="69"/>
        <end position="428"/>
    </location>
</feature>
<keyword evidence="2" id="KW-0285">Flavoprotein</keyword>
<dbReference type="PANTHER" id="PTHR46720:SF3">
    <property type="entry name" value="FAD-BINDING DOMAIN-CONTAINING PROTEIN-RELATED"/>
    <property type="match status" value="1"/>
</dbReference>
<dbReference type="SUPFAM" id="SSF54373">
    <property type="entry name" value="FAD-linked reductases, C-terminal domain"/>
    <property type="match status" value="1"/>
</dbReference>
<evidence type="ECO:0000256" key="5">
    <source>
        <dbReference type="SAM" id="SignalP"/>
    </source>
</evidence>
<comment type="similarity">
    <text evidence="1">Belongs to the paxM FAD-dependent monooxygenase family.</text>
</comment>
<dbReference type="PANTHER" id="PTHR46720">
    <property type="entry name" value="HYDROXYLASE, PUTATIVE (AFU_ORTHOLOGUE AFUA_3G01460)-RELATED"/>
    <property type="match status" value="1"/>
</dbReference>
<keyword evidence="8" id="KW-1185">Reference proteome</keyword>
<dbReference type="InterPro" id="IPR002938">
    <property type="entry name" value="FAD-bd"/>
</dbReference>
<feature type="chain" id="PRO_5042851766" evidence="5">
    <location>
        <begin position="35"/>
        <end position="525"/>
    </location>
</feature>
<evidence type="ECO:0000256" key="3">
    <source>
        <dbReference type="ARBA" id="ARBA00022827"/>
    </source>
</evidence>
<dbReference type="InterPro" id="IPR051104">
    <property type="entry name" value="FAD_monoxygenase"/>
</dbReference>
<dbReference type="PRINTS" id="PR00420">
    <property type="entry name" value="RNGMNOXGNASE"/>
</dbReference>
<dbReference type="SUPFAM" id="SSF51905">
    <property type="entry name" value="FAD/NAD(P)-binding domain"/>
    <property type="match status" value="1"/>
</dbReference>
<dbReference type="GeneID" id="87831784"/>
<sequence length="525" mass="58520">MNFFFEGPGAAQNIGQFGLLFILLFLHFPSSSLMQQLCVTPDQGQAPATQFPRFKCHHFQQLHGKQPRIAIVGAGITGTTLAIALTRRNIPFTVYEQSLRATEVGAGLGIGPNAVRAMKIIDEKLFESFLRVRTPRDIRSLASKGCEVQEWKGKEEAPVWIEFLDGTSPVDARKLEPAFKVFAKAGDHLGAVQRAKWLEVLMGMVPGGVVQFGKRLEGIEQDGERVILKFEDGTMAEADAVVGCDGVKSKVREVLVGGREMYGAKSGYSGKYAYRCMIPMESALEVLGRERTGVSSLWMGHGRHVLTFPLGNPGTGQLLNLVAFVTDSNQSWPKQDSRSFTLPATREDVLRDFDEGGFSRTIQNLLRLTKDKMDKWGLFDLAVQPLPTFCSSRILIIGDAAHASTPHHGSGAGFCMEDVAVLSSLLEELVWSHDEPNHWDFESVFAALDASRRERDQWLVQSSRRAADLYEWRLPNTGKEHFEAMRKDIEERQVVCWGIDLDKTIREAKDDLRRRRGVLTQAAAR</sequence>
<reference evidence="7" key="1">
    <citation type="journal article" date="2023" name="Mol. Phylogenet. Evol.">
        <title>Genome-scale phylogeny and comparative genomics of the fungal order Sordariales.</title>
        <authorList>
            <person name="Hensen N."/>
            <person name="Bonometti L."/>
            <person name="Westerberg I."/>
            <person name="Brannstrom I.O."/>
            <person name="Guillou S."/>
            <person name="Cros-Aarteil S."/>
            <person name="Calhoun S."/>
            <person name="Haridas S."/>
            <person name="Kuo A."/>
            <person name="Mondo S."/>
            <person name="Pangilinan J."/>
            <person name="Riley R."/>
            <person name="LaButti K."/>
            <person name="Andreopoulos B."/>
            <person name="Lipzen A."/>
            <person name="Chen C."/>
            <person name="Yan M."/>
            <person name="Daum C."/>
            <person name="Ng V."/>
            <person name="Clum A."/>
            <person name="Steindorff A."/>
            <person name="Ohm R.A."/>
            <person name="Martin F."/>
            <person name="Silar P."/>
            <person name="Natvig D.O."/>
            <person name="Lalanne C."/>
            <person name="Gautier V."/>
            <person name="Ament-Velasquez S.L."/>
            <person name="Kruys A."/>
            <person name="Hutchinson M.I."/>
            <person name="Powell A.J."/>
            <person name="Barry K."/>
            <person name="Miller A.N."/>
            <person name="Grigoriev I.V."/>
            <person name="Debuchy R."/>
            <person name="Gladieux P."/>
            <person name="Hiltunen Thoren M."/>
            <person name="Johannesson H."/>
        </authorList>
    </citation>
    <scope>NUCLEOTIDE SEQUENCE</scope>
    <source>
        <strain evidence="7">CBS 731.68</strain>
    </source>
</reference>
<dbReference type="GO" id="GO:0016491">
    <property type="term" value="F:oxidoreductase activity"/>
    <property type="evidence" value="ECO:0007669"/>
    <property type="project" value="UniProtKB-KW"/>
</dbReference>
<comment type="caution">
    <text evidence="7">The sequence shown here is derived from an EMBL/GenBank/DDBJ whole genome shotgun (WGS) entry which is preliminary data.</text>
</comment>
<gene>
    <name evidence="7" type="ORF">N657DRAFT_659800</name>
</gene>
<name>A0AAN6TPL6_9PEZI</name>